<reference evidence="2 3" key="1">
    <citation type="submission" date="2021-08" db="EMBL/GenBank/DDBJ databases">
        <title>Devosia salina sp. nov., isolated from the South China Sea sediment.</title>
        <authorList>
            <person name="Zhou Z."/>
        </authorList>
    </citation>
    <scope>NUCLEOTIDE SEQUENCE [LARGE SCALE GENOMIC DNA]</scope>
    <source>
        <strain evidence="2 3">SCS-3</strain>
    </source>
</reference>
<dbReference type="Pfam" id="PF08905">
    <property type="entry name" value="DUF1850"/>
    <property type="match status" value="1"/>
</dbReference>
<accession>A0ABX8WLN4</accession>
<keyword evidence="1" id="KW-0732">Signal</keyword>
<evidence type="ECO:0000256" key="1">
    <source>
        <dbReference type="SAM" id="SignalP"/>
    </source>
</evidence>
<evidence type="ECO:0000313" key="3">
    <source>
        <dbReference type="Proteomes" id="UP000825799"/>
    </source>
</evidence>
<name>A0ABX8WLN4_9HYPH</name>
<feature type="chain" id="PRO_5046995879" evidence="1">
    <location>
        <begin position="23"/>
        <end position="125"/>
    </location>
</feature>
<gene>
    <name evidence="2" type="ORF">K1X15_01400</name>
</gene>
<feature type="signal peptide" evidence="1">
    <location>
        <begin position="1"/>
        <end position="22"/>
    </location>
</feature>
<evidence type="ECO:0000313" key="2">
    <source>
        <dbReference type="EMBL" id="QYO78934.1"/>
    </source>
</evidence>
<keyword evidence="3" id="KW-1185">Reference proteome</keyword>
<dbReference type="EMBL" id="CP080590">
    <property type="protein sequence ID" value="QYO78934.1"/>
    <property type="molecule type" value="Genomic_DNA"/>
</dbReference>
<protein>
    <submittedName>
        <fullName evidence="2">DUF1850 domain-containing protein</fullName>
    </submittedName>
</protein>
<organism evidence="2 3">
    <name type="scientific">Devosia salina</name>
    <dbReference type="NCBI Taxonomy" id="2860336"/>
    <lineage>
        <taxon>Bacteria</taxon>
        <taxon>Pseudomonadati</taxon>
        <taxon>Pseudomonadota</taxon>
        <taxon>Alphaproteobacteria</taxon>
        <taxon>Hyphomicrobiales</taxon>
        <taxon>Devosiaceae</taxon>
        <taxon>Devosia</taxon>
    </lineage>
</organism>
<proteinExistence type="predicted"/>
<dbReference type="Proteomes" id="UP000825799">
    <property type="component" value="Chromosome"/>
</dbReference>
<sequence length="125" mass="13117">MMLCIASAGTVAALVASSFTLSWTHSVEKTQWREDWVVAGAQLQLTGASVQGPGAGIAVPQDAVWAEGRWSYVPSLPPIPELVLAASGMTPSPWQLCLPDGTCRLLGEEAGTPARIWAASACPRE</sequence>
<dbReference type="InterPro" id="IPR015001">
    <property type="entry name" value="DUF1850"/>
</dbReference>